<protein>
    <submittedName>
        <fullName evidence="1">Uncharacterized protein</fullName>
    </submittedName>
</protein>
<proteinExistence type="evidence at transcript level"/>
<organism evidence="1">
    <name type="scientific">Pseudochoricystis ellipsoidea</name>
    <name type="common">nom. nud.</name>
    <dbReference type="NCBI Taxonomy" id="546385"/>
    <lineage>
        <taxon>Eukaryota</taxon>
        <taxon>Viridiplantae</taxon>
        <taxon>Chlorophyta</taxon>
        <taxon>core chlorophytes</taxon>
        <taxon>Trebouxiophyceae</taxon>
    </lineage>
</organism>
<dbReference type="EMBL" id="AB444293">
    <property type="protein sequence ID" value="BAG55419.1"/>
    <property type="molecule type" value="mRNA"/>
</dbReference>
<evidence type="ECO:0000313" key="1">
    <source>
        <dbReference type="EMBL" id="BAG55419.1"/>
    </source>
</evidence>
<reference evidence="1" key="1">
    <citation type="submission" date="2008-07" db="EMBL/GenBank/DDBJ databases">
        <title>Characterization of the lipid accumulation in a new microalgal species, Pseudochoricystis ellipsoidea (Trebouxiophyceae).</title>
        <authorList>
            <person name="Satoh A."/>
            <person name="Kato M."/>
            <person name="Yamato K.T."/>
            <person name="Ikegami Y."/>
            <person name="Sekiguchi H."/>
            <person name="Kurano N."/>
            <person name="Miyachi S."/>
        </authorList>
    </citation>
    <scope>NUCLEOTIDE SEQUENCE</scope>
    <source>
        <strain evidence="1">MBIC11204</strain>
    </source>
</reference>
<feature type="non-terminal residue" evidence="1">
    <location>
        <position position="1"/>
    </location>
</feature>
<name>B3Y5R2_9CHLO</name>
<sequence>QGQGWTGCSVRLWTGLQYAMSDESTAQCAVLCPSCLLDFKVHAALSIAL</sequence>
<dbReference type="AlphaFoldDB" id="B3Y5R2"/>
<accession>B3Y5R2</accession>
<reference evidence="1" key="2">
    <citation type="submission" date="2008-07" db="EMBL/GenBank/DDBJ databases">
        <title>Nitrogen-starvation-inducible cDNA clones isolated by using cDNA subtraction in a novel microalga accumulating lipids and hydrocarbons.</title>
        <authorList>
            <person name="Satoh A."/>
        </authorList>
    </citation>
    <scope>NUCLEOTIDE SEQUENCE</scope>
    <source>
        <strain evidence="1">MBIC11204</strain>
    </source>
</reference>
<feature type="non-terminal residue" evidence="1">
    <location>
        <position position="49"/>
    </location>
</feature>